<comment type="subcellular location">
    <subcellularLocation>
        <location evidence="1">Membrane</location>
        <topology evidence="1">Multi-pass membrane protein</topology>
    </subcellularLocation>
</comment>
<evidence type="ECO:0000259" key="7">
    <source>
        <dbReference type="Pfam" id="PF20684"/>
    </source>
</evidence>
<comment type="similarity">
    <text evidence="5">Belongs to the SAT4 family.</text>
</comment>
<reference evidence="8" key="2">
    <citation type="journal article" date="2023" name="IMA Fungus">
        <title>Comparative genomic study of the Penicillium genus elucidates a diverse pangenome and 15 lateral gene transfer events.</title>
        <authorList>
            <person name="Petersen C."/>
            <person name="Sorensen T."/>
            <person name="Nielsen M.R."/>
            <person name="Sondergaard T.E."/>
            <person name="Sorensen J.L."/>
            <person name="Fitzpatrick D.A."/>
            <person name="Frisvad J.C."/>
            <person name="Nielsen K.L."/>
        </authorList>
    </citation>
    <scope>NUCLEOTIDE SEQUENCE</scope>
    <source>
        <strain evidence="8">IBT 29677</strain>
    </source>
</reference>
<reference evidence="8" key="1">
    <citation type="submission" date="2022-12" db="EMBL/GenBank/DDBJ databases">
        <authorList>
            <person name="Petersen C."/>
        </authorList>
    </citation>
    <scope>NUCLEOTIDE SEQUENCE</scope>
    <source>
        <strain evidence="8">IBT 29677</strain>
    </source>
</reference>
<organism evidence="8 9">
    <name type="scientific">Penicillium cosmopolitanum</name>
    <dbReference type="NCBI Taxonomy" id="1131564"/>
    <lineage>
        <taxon>Eukaryota</taxon>
        <taxon>Fungi</taxon>
        <taxon>Dikarya</taxon>
        <taxon>Ascomycota</taxon>
        <taxon>Pezizomycotina</taxon>
        <taxon>Eurotiomycetes</taxon>
        <taxon>Eurotiomycetidae</taxon>
        <taxon>Eurotiales</taxon>
        <taxon>Aspergillaceae</taxon>
        <taxon>Penicillium</taxon>
    </lineage>
</organism>
<dbReference type="EMBL" id="JAPZBU010000013">
    <property type="protein sequence ID" value="KAJ5369411.1"/>
    <property type="molecule type" value="Genomic_DNA"/>
</dbReference>
<feature type="transmembrane region" description="Helical" evidence="6">
    <location>
        <begin position="187"/>
        <end position="210"/>
    </location>
</feature>
<gene>
    <name evidence="8" type="ORF">N7509_014023</name>
</gene>
<keyword evidence="2 6" id="KW-0812">Transmembrane</keyword>
<name>A0A9W9S009_9EURO</name>
<protein>
    <recommendedName>
        <fullName evidence="7">Rhodopsin domain-containing protein</fullName>
    </recommendedName>
</protein>
<accession>A0A9W9S009</accession>
<dbReference type="PANTHER" id="PTHR33048:SF108">
    <property type="entry name" value="INTEGRAL MEMBRANE PROTEIN"/>
    <property type="match status" value="1"/>
</dbReference>
<dbReference type="Pfam" id="PF20684">
    <property type="entry name" value="Fung_rhodopsin"/>
    <property type="match status" value="1"/>
</dbReference>
<dbReference type="Proteomes" id="UP001147747">
    <property type="component" value="Unassembled WGS sequence"/>
</dbReference>
<dbReference type="GeneID" id="81377640"/>
<dbReference type="RefSeq" id="XP_056480649.1">
    <property type="nucleotide sequence ID" value="XM_056638660.1"/>
</dbReference>
<evidence type="ECO:0000313" key="8">
    <source>
        <dbReference type="EMBL" id="KAJ5369411.1"/>
    </source>
</evidence>
<evidence type="ECO:0000256" key="2">
    <source>
        <dbReference type="ARBA" id="ARBA00022692"/>
    </source>
</evidence>
<feature type="transmembrane region" description="Helical" evidence="6">
    <location>
        <begin position="82"/>
        <end position="104"/>
    </location>
</feature>
<evidence type="ECO:0000256" key="6">
    <source>
        <dbReference type="SAM" id="Phobius"/>
    </source>
</evidence>
<evidence type="ECO:0000256" key="3">
    <source>
        <dbReference type="ARBA" id="ARBA00022989"/>
    </source>
</evidence>
<feature type="domain" description="Rhodopsin" evidence="7">
    <location>
        <begin position="149"/>
        <end position="277"/>
    </location>
</feature>
<keyword evidence="3 6" id="KW-1133">Transmembrane helix</keyword>
<dbReference type="GO" id="GO:0016020">
    <property type="term" value="C:membrane"/>
    <property type="evidence" value="ECO:0007669"/>
    <property type="project" value="UniProtKB-SubCell"/>
</dbReference>
<dbReference type="InterPro" id="IPR049326">
    <property type="entry name" value="Rhodopsin_dom_fungi"/>
</dbReference>
<keyword evidence="9" id="KW-1185">Reference proteome</keyword>
<evidence type="ECO:0000313" key="9">
    <source>
        <dbReference type="Proteomes" id="UP001147747"/>
    </source>
</evidence>
<feature type="transmembrane region" description="Helical" evidence="6">
    <location>
        <begin position="45"/>
        <end position="70"/>
    </location>
</feature>
<evidence type="ECO:0000256" key="5">
    <source>
        <dbReference type="ARBA" id="ARBA00038359"/>
    </source>
</evidence>
<dbReference type="OrthoDB" id="3529975at2759"/>
<dbReference type="InterPro" id="IPR052337">
    <property type="entry name" value="SAT4-like"/>
</dbReference>
<dbReference type="PANTHER" id="PTHR33048">
    <property type="entry name" value="PTH11-LIKE INTEGRAL MEMBRANE PROTEIN (AFU_ORTHOLOGUE AFUA_5G11245)"/>
    <property type="match status" value="1"/>
</dbReference>
<keyword evidence="4 6" id="KW-0472">Membrane</keyword>
<comment type="caution">
    <text evidence="8">The sequence shown here is derived from an EMBL/GenBank/DDBJ whole genome shotgun (WGS) entry which is preliminary data.</text>
</comment>
<evidence type="ECO:0000256" key="1">
    <source>
        <dbReference type="ARBA" id="ARBA00004141"/>
    </source>
</evidence>
<feature type="transmembrane region" description="Helical" evidence="6">
    <location>
        <begin position="259"/>
        <end position="277"/>
    </location>
</feature>
<evidence type="ECO:0000256" key="4">
    <source>
        <dbReference type="ARBA" id="ARBA00023136"/>
    </source>
</evidence>
<feature type="transmembrane region" description="Helical" evidence="6">
    <location>
        <begin position="217"/>
        <end position="239"/>
    </location>
</feature>
<dbReference type="AlphaFoldDB" id="A0A9W9S009"/>
<proteinExistence type="inferred from homology"/>
<sequence length="293" mass="32832">MLPVFDIKHAYLDRIFMASVLMSQEPAAPPPPGVIPDFDNPSGGIHLWLIVTQLICLPVVACFVITRLYVKLFKQHVFYAEDWMCLISWLLATTWFSLQIVSAYGGGGYHQWDVRKNDMVLFLKPAYIYSQIVDFIYARTTIFPISEIALVVKTRICNPIKAFWLGVEATNGTCLDVLKVFLADTTFSVITDLIIFALPMVVIPVLHLPLMNKLRVIALLAAGGLVCIVTIVRLVWVISYQNSLDTTWTTKRTDLVTCAEITIGIICACLPSVYFFLSQHFSFRSLRGSEGGS</sequence>